<dbReference type="AlphaFoldDB" id="A0AAU7ZQ49"/>
<dbReference type="KEGG" id="tpsc:RBB77_22135"/>
<keyword evidence="2" id="KW-0378">Hydrolase</keyword>
<gene>
    <name evidence="2" type="ORF">RBB77_22135</name>
</gene>
<proteinExistence type="predicted"/>
<dbReference type="InterPro" id="IPR029058">
    <property type="entry name" value="AB_hydrolase_fold"/>
</dbReference>
<evidence type="ECO:0000313" key="2">
    <source>
        <dbReference type="EMBL" id="XCB33083.1"/>
    </source>
</evidence>
<feature type="domain" description="Dienelactone hydrolase" evidence="1">
    <location>
        <begin position="59"/>
        <end position="225"/>
    </location>
</feature>
<dbReference type="InterPro" id="IPR051049">
    <property type="entry name" value="Dienelactone_hydrolase-like"/>
</dbReference>
<accession>A0AAU7ZQ49</accession>
<protein>
    <submittedName>
        <fullName evidence="2">Dienelactone hydrolase family protein</fullName>
    </submittedName>
</protein>
<reference evidence="2" key="2">
    <citation type="journal article" date="2024" name="Environ. Microbiol.">
        <title>Genome analysis and description of Tunturibacter gen. nov. expands the diversity of Terriglobia in tundra soils.</title>
        <authorList>
            <person name="Messyasz A."/>
            <person name="Mannisto M.K."/>
            <person name="Kerkhof L.J."/>
            <person name="Haggblom M.M."/>
        </authorList>
    </citation>
    <scope>NUCLEOTIDE SEQUENCE</scope>
    <source>
        <strain evidence="2">X5P6</strain>
    </source>
</reference>
<dbReference type="Gene3D" id="3.40.50.1820">
    <property type="entry name" value="alpha/beta hydrolase"/>
    <property type="match status" value="1"/>
</dbReference>
<reference evidence="2" key="1">
    <citation type="submission" date="2023-08" db="EMBL/GenBank/DDBJ databases">
        <authorList>
            <person name="Messyasz A."/>
            <person name="Mannisto M.K."/>
            <person name="Kerkhof L.J."/>
            <person name="Haggblom M."/>
        </authorList>
    </citation>
    <scope>NUCLEOTIDE SEQUENCE</scope>
    <source>
        <strain evidence="2">X5P6</strain>
    </source>
</reference>
<name>A0AAU7ZQ49_9BACT</name>
<dbReference type="RefSeq" id="WP_353063927.1">
    <property type="nucleotide sequence ID" value="NZ_CP132942.1"/>
</dbReference>
<dbReference type="EMBL" id="CP132942">
    <property type="protein sequence ID" value="XCB33083.1"/>
    <property type="molecule type" value="Genomic_DNA"/>
</dbReference>
<dbReference type="PANTHER" id="PTHR46623:SF6">
    <property type="entry name" value="ALPHA_BETA-HYDROLASES SUPERFAMILY PROTEIN"/>
    <property type="match status" value="1"/>
</dbReference>
<dbReference type="Pfam" id="PF01738">
    <property type="entry name" value="DLH"/>
    <property type="match status" value="1"/>
</dbReference>
<dbReference type="PANTHER" id="PTHR46623">
    <property type="entry name" value="CARBOXYMETHYLENEBUTENOLIDASE-RELATED"/>
    <property type="match status" value="1"/>
</dbReference>
<organism evidence="2">
    <name type="scientific">Tunturiibacter psychrotolerans</name>
    <dbReference type="NCBI Taxonomy" id="3069686"/>
    <lineage>
        <taxon>Bacteria</taxon>
        <taxon>Pseudomonadati</taxon>
        <taxon>Acidobacteriota</taxon>
        <taxon>Terriglobia</taxon>
        <taxon>Terriglobales</taxon>
        <taxon>Acidobacteriaceae</taxon>
        <taxon>Tunturiibacter</taxon>
    </lineage>
</organism>
<evidence type="ECO:0000259" key="1">
    <source>
        <dbReference type="Pfam" id="PF01738"/>
    </source>
</evidence>
<dbReference type="SUPFAM" id="SSF53474">
    <property type="entry name" value="alpha/beta-Hydrolases"/>
    <property type="match status" value="1"/>
</dbReference>
<dbReference type="GO" id="GO:0016787">
    <property type="term" value="F:hydrolase activity"/>
    <property type="evidence" value="ECO:0007669"/>
    <property type="project" value="UniProtKB-KW"/>
</dbReference>
<dbReference type="InterPro" id="IPR002925">
    <property type="entry name" value="Dienelactn_hydro"/>
</dbReference>
<sequence length="242" mass="26472">MQTAGHGAALNLLPVIATLLLLAQPIRLLAQTRVAVTSGVIQTQQHTMRYETFGDPSSPATIIVLHGASGPSIPFYQEQATFFASHGYLVLFPHYFDATTDHSPSDANYRAWVQAVTDLLIDQRSSSENNKRHFGLIGMSMGSSVALAAGSQGLPVQAIADWYGALPDSFFYNFKSMAPLLILHGEHDRNIPVANAHQLQRLCELKDLTCDSHLYPDQDHGFTGAALQDAQQRTLAFFAKHL</sequence>